<accession>W2THL5</accession>
<gene>
    <name evidence="2" type="ORF">NECAME_09036</name>
</gene>
<dbReference type="AlphaFoldDB" id="W2THL5"/>
<organism evidence="2 3">
    <name type="scientific">Necator americanus</name>
    <name type="common">Human hookworm</name>
    <dbReference type="NCBI Taxonomy" id="51031"/>
    <lineage>
        <taxon>Eukaryota</taxon>
        <taxon>Metazoa</taxon>
        <taxon>Ecdysozoa</taxon>
        <taxon>Nematoda</taxon>
        <taxon>Chromadorea</taxon>
        <taxon>Rhabditida</taxon>
        <taxon>Rhabditina</taxon>
        <taxon>Rhabditomorpha</taxon>
        <taxon>Strongyloidea</taxon>
        <taxon>Ancylostomatidae</taxon>
        <taxon>Bunostominae</taxon>
        <taxon>Necator</taxon>
    </lineage>
</organism>
<protein>
    <submittedName>
        <fullName evidence="2">Uncharacterized protein</fullName>
    </submittedName>
</protein>
<dbReference type="EMBL" id="KI659008">
    <property type="protein sequence ID" value="ETN80676.1"/>
    <property type="molecule type" value="Genomic_DNA"/>
</dbReference>
<proteinExistence type="predicted"/>
<dbReference type="Proteomes" id="UP000053676">
    <property type="component" value="Unassembled WGS sequence"/>
</dbReference>
<reference evidence="3" key="1">
    <citation type="journal article" date="2014" name="Nat. Genet.">
        <title>Genome of the human hookworm Necator americanus.</title>
        <authorList>
            <person name="Tang Y.T."/>
            <person name="Gao X."/>
            <person name="Rosa B.A."/>
            <person name="Abubucker S."/>
            <person name="Hallsworth-Pepin K."/>
            <person name="Martin J."/>
            <person name="Tyagi R."/>
            <person name="Heizer E."/>
            <person name="Zhang X."/>
            <person name="Bhonagiri-Palsikar V."/>
            <person name="Minx P."/>
            <person name="Warren W.C."/>
            <person name="Wang Q."/>
            <person name="Zhan B."/>
            <person name="Hotez P.J."/>
            <person name="Sternberg P.W."/>
            <person name="Dougall A."/>
            <person name="Gaze S.T."/>
            <person name="Mulvenna J."/>
            <person name="Sotillo J."/>
            <person name="Ranganathan S."/>
            <person name="Rabelo E.M."/>
            <person name="Wilson R.K."/>
            <person name="Felgner P.L."/>
            <person name="Bethony J."/>
            <person name="Hawdon J.M."/>
            <person name="Gasser R.B."/>
            <person name="Loukas A."/>
            <person name="Mitreva M."/>
        </authorList>
    </citation>
    <scope>NUCLEOTIDE SEQUENCE [LARGE SCALE GENOMIC DNA]</scope>
</reference>
<name>W2THL5_NECAM</name>
<feature type="region of interest" description="Disordered" evidence="1">
    <location>
        <begin position="1"/>
        <end position="21"/>
    </location>
</feature>
<evidence type="ECO:0000313" key="2">
    <source>
        <dbReference type="EMBL" id="ETN80676.1"/>
    </source>
</evidence>
<dbReference type="KEGG" id="nai:NECAME_09036"/>
<evidence type="ECO:0000313" key="3">
    <source>
        <dbReference type="Proteomes" id="UP000053676"/>
    </source>
</evidence>
<evidence type="ECO:0000256" key="1">
    <source>
        <dbReference type="SAM" id="MobiDB-lite"/>
    </source>
</evidence>
<sequence>MFDFLPRRAHKQRSKSSLDIGQPFDFSIGAISGRRHGRRDRVLR</sequence>
<keyword evidence="3" id="KW-1185">Reference proteome</keyword>